<organism evidence="2 3">
    <name type="scientific">Echinicola strongylocentroti</name>
    <dbReference type="NCBI Taxonomy" id="1795355"/>
    <lineage>
        <taxon>Bacteria</taxon>
        <taxon>Pseudomonadati</taxon>
        <taxon>Bacteroidota</taxon>
        <taxon>Cytophagia</taxon>
        <taxon>Cytophagales</taxon>
        <taxon>Cyclobacteriaceae</taxon>
        <taxon>Echinicola</taxon>
    </lineage>
</organism>
<dbReference type="NCBIfam" id="TIGR03696">
    <property type="entry name" value="Rhs_assc_core"/>
    <property type="match status" value="1"/>
</dbReference>
<name>A0A2Z4IPL3_9BACT</name>
<feature type="transmembrane region" description="Helical" evidence="1">
    <location>
        <begin position="137"/>
        <end position="158"/>
    </location>
</feature>
<dbReference type="InterPro" id="IPR022385">
    <property type="entry name" value="Rhs_assc_core"/>
</dbReference>
<reference evidence="2 3" key="1">
    <citation type="submission" date="2018-06" db="EMBL/GenBank/DDBJ databases">
        <title>Echinicola strongylocentroti sp. nov., isolated from a sea urchin Strongylocentrotus intermedius.</title>
        <authorList>
            <person name="Bae S.S."/>
        </authorList>
    </citation>
    <scope>NUCLEOTIDE SEQUENCE [LARGE SCALE GENOMIC DNA]</scope>
    <source>
        <strain evidence="2 3">MEBiC08714</strain>
    </source>
</reference>
<keyword evidence="3" id="KW-1185">Reference proteome</keyword>
<protein>
    <recommendedName>
        <fullName evidence="4">RHS repeat-associated core domain-containing protein</fullName>
    </recommendedName>
</protein>
<evidence type="ECO:0000313" key="2">
    <source>
        <dbReference type="EMBL" id="AWW32496.1"/>
    </source>
</evidence>
<proteinExistence type="predicted"/>
<evidence type="ECO:0000256" key="1">
    <source>
        <dbReference type="SAM" id="Phobius"/>
    </source>
</evidence>
<dbReference type="Proteomes" id="UP000248688">
    <property type="component" value="Chromosome"/>
</dbReference>
<dbReference type="KEGG" id="est:DN752_21390"/>
<dbReference type="Gene3D" id="2.180.10.10">
    <property type="entry name" value="RHS repeat-associated core"/>
    <property type="match status" value="1"/>
</dbReference>
<evidence type="ECO:0008006" key="4">
    <source>
        <dbReference type="Google" id="ProtNLM"/>
    </source>
</evidence>
<evidence type="ECO:0000313" key="3">
    <source>
        <dbReference type="Proteomes" id="UP000248688"/>
    </source>
</evidence>
<dbReference type="AlphaFoldDB" id="A0A2Z4IPL3"/>
<keyword evidence="1" id="KW-0812">Transmembrane</keyword>
<feature type="transmembrane region" description="Helical" evidence="1">
    <location>
        <begin position="73"/>
        <end position="91"/>
    </location>
</feature>
<dbReference type="OrthoDB" id="667524at2"/>
<dbReference type="EMBL" id="CP030041">
    <property type="protein sequence ID" value="AWW32496.1"/>
    <property type="molecule type" value="Genomic_DNA"/>
</dbReference>
<feature type="transmembrane region" description="Helical" evidence="1">
    <location>
        <begin position="103"/>
        <end position="125"/>
    </location>
</feature>
<dbReference type="PANTHER" id="PTHR32305:SF15">
    <property type="entry name" value="PROTEIN RHSA-RELATED"/>
    <property type="match status" value="1"/>
</dbReference>
<keyword evidence="1" id="KW-1133">Transmembrane helix</keyword>
<sequence>MSQNWVREGEAFTKELFQSKTLDVKTGWYDFHARQYDPALGRWFAVDPQNQFISPYLVMGNNPIVGIDPDGEFVVPALIGAAISFLTNGIANVSSGEGFFKNAGLAAITGAVGGAASFGIGQVASSLSGIGKVGFQAGAHSLLGGSMNAAMGGILALVHYRGL</sequence>
<accession>A0A2Z4IPL3</accession>
<dbReference type="PANTHER" id="PTHR32305">
    <property type="match status" value="1"/>
</dbReference>
<keyword evidence="1" id="KW-0472">Membrane</keyword>
<dbReference type="InterPro" id="IPR050708">
    <property type="entry name" value="T6SS_VgrG/RHS"/>
</dbReference>
<gene>
    <name evidence="2" type="ORF">DN752_21390</name>
</gene>